<gene>
    <name evidence="2" type="primary">ggt</name>
    <name evidence="2" type="ORF">SPIROBIBN47_250027</name>
</gene>
<reference evidence="2" key="1">
    <citation type="submission" date="2017-02" db="EMBL/GenBank/DDBJ databases">
        <authorList>
            <person name="Regsiter A."/>
            <person name="William W."/>
        </authorList>
    </citation>
    <scope>NUCLEOTIDE SEQUENCE</scope>
    <source>
        <strain evidence="2">Bib</strain>
    </source>
</reference>
<dbReference type="PANTHER" id="PTHR43881">
    <property type="entry name" value="GAMMA-GLUTAMYLTRANSPEPTIDASE (AFU_ORTHOLOGUE AFUA_4G13580)"/>
    <property type="match status" value="1"/>
</dbReference>
<dbReference type="InterPro" id="IPR043137">
    <property type="entry name" value="GGT_ssub_C"/>
</dbReference>
<keyword evidence="2" id="KW-0012">Acyltransferase</keyword>
<dbReference type="AlphaFoldDB" id="A0A3P3XI65"/>
<dbReference type="PRINTS" id="PR01210">
    <property type="entry name" value="GGTRANSPTASE"/>
</dbReference>
<dbReference type="PANTHER" id="PTHR43881:SF1">
    <property type="entry name" value="GAMMA-GLUTAMYLTRANSPEPTIDASE (AFU_ORTHOLOGUE AFUA_4G13580)"/>
    <property type="match status" value="1"/>
</dbReference>
<sequence>MNFDPTYLPYASARYPIYAQHGMVAASSPQASAAGLEMLRRGGNAIDAAVAAATTLTVVEPTANGIGSDAFALVWIEKERRLYGLNASGWTPRDISIEKVLAAPGSATGGSEMTGGARGAEARSTEASGAAQSGKMPTYGWVSTMVPGAPKAWAALVARFGALSLSEVMAPAIDYAENGYPASPNLARMWQRAFEKYRKTCVGPAFEEWYRTFAPEGRAPAAGETVRLPNHARTLRAIAESSADAFYRGELADRIVADSREFGGFFCKEDFAEYEAGWVEPISVNYRGYDICEIPPNGQGIVALMALNILKEFEFTTRESPETFHLQWEAMKIAFADGLAHVTDPAAMRVAAADLIQPGYGSLRAREIEPGGPARLYTAKTPPKSGTVYLCTADSEGNMVSYIQSNYMGFGSGVVVRGTGISLQNRGADFSLDPAHPNCLAPRKKTYHTIIPGFILKDGRAFGPFGVMGGYMQPQGHVQTVTNLVDFHLNPQQALDAPRWQWILGKKFMVERAFPAEIAEALTRRGHEIEVSPDSTPFGRGQIILRLPNGTLVGGTEGRTDSNIACY</sequence>
<dbReference type="Gene3D" id="3.60.20.40">
    <property type="match status" value="1"/>
</dbReference>
<dbReference type="InterPro" id="IPR029055">
    <property type="entry name" value="Ntn_hydrolases_N"/>
</dbReference>
<keyword evidence="2" id="KW-0808">Transferase</keyword>
<evidence type="ECO:0000313" key="2">
    <source>
        <dbReference type="EMBL" id="SLM12403.1"/>
    </source>
</evidence>
<dbReference type="SUPFAM" id="SSF56235">
    <property type="entry name" value="N-terminal nucleophile aminohydrolases (Ntn hydrolases)"/>
    <property type="match status" value="1"/>
</dbReference>
<dbReference type="EMBL" id="FWDM01000018">
    <property type="protein sequence ID" value="SLM12403.1"/>
    <property type="molecule type" value="Genomic_DNA"/>
</dbReference>
<dbReference type="GO" id="GO:0103068">
    <property type="term" value="F:leukotriene C4 gamma-glutamyl transferase activity"/>
    <property type="evidence" value="ECO:0007669"/>
    <property type="project" value="UniProtKB-EC"/>
</dbReference>
<evidence type="ECO:0000256" key="1">
    <source>
        <dbReference type="SAM" id="MobiDB-lite"/>
    </source>
</evidence>
<name>A0A3P3XI65_9SPIR</name>
<accession>A0A3P3XI65</accession>
<proteinExistence type="predicted"/>
<feature type="region of interest" description="Disordered" evidence="1">
    <location>
        <begin position="106"/>
        <end position="134"/>
    </location>
</feature>
<dbReference type="EC" id="2.3.2.2" evidence="2"/>
<protein>
    <submittedName>
        <fullName evidence="2">Gamma-glutamyltransferase</fullName>
        <ecNumber evidence="2">2.3.2.2</ecNumber>
    </submittedName>
</protein>
<organism evidence="2">
    <name type="scientific">uncultured spirochete</name>
    <dbReference type="NCBI Taxonomy" id="156406"/>
    <lineage>
        <taxon>Bacteria</taxon>
        <taxon>Pseudomonadati</taxon>
        <taxon>Spirochaetota</taxon>
        <taxon>Spirochaetia</taxon>
        <taxon>Spirochaetales</taxon>
        <taxon>environmental samples</taxon>
    </lineage>
</organism>
<dbReference type="InterPro" id="IPR052896">
    <property type="entry name" value="GGT-like_enzyme"/>
</dbReference>
<dbReference type="Pfam" id="PF01019">
    <property type="entry name" value="G_glu_transpept"/>
    <property type="match status" value="1"/>
</dbReference>
<dbReference type="Gene3D" id="1.10.246.230">
    <property type="match status" value="1"/>
</dbReference>